<dbReference type="KEGG" id="cur:cu1413"/>
<evidence type="ECO:0000313" key="2">
    <source>
        <dbReference type="Proteomes" id="UP000001727"/>
    </source>
</evidence>
<dbReference type="InterPro" id="IPR021145">
    <property type="entry name" value="Portal_protein_SPP1_Gp6-like"/>
</dbReference>
<dbReference type="eggNOG" id="ENOG502Z7TR">
    <property type="taxonomic scope" value="Bacteria"/>
</dbReference>
<dbReference type="AlphaFoldDB" id="B1VGR6"/>
<dbReference type="EMBL" id="AM942444">
    <property type="protein sequence ID" value="CAQ05373.1"/>
    <property type="molecule type" value="Genomic_DNA"/>
</dbReference>
<accession>B1VGR6</accession>
<dbReference type="HOGENOM" id="CLU_037838_0_0_11"/>
<dbReference type="Proteomes" id="UP000001727">
    <property type="component" value="Chromosome"/>
</dbReference>
<protein>
    <recommendedName>
        <fullName evidence="3">Phage portal protein</fullName>
    </recommendedName>
</protein>
<sequence length="467" mass="51243">MSTLTPHETALTQQLLSQLAGFQSANRNHEQYYAGTFKPRYLGIGLPEIAKNLEMVAGWPATTVDVLEERLDILGWTNDDLGTVFADNALDVEASQVHLDALIYGTAFVSVTAGNGDDEPEVLVLGHDAKTTTGYYNPRTRRLDAAITKTVSPDGKTVEATLWGPHELVVSRRENDTSPWEVTNRIRHGFRRVPMIPFINRPRVGDRKGRSEISRAVRRYTDSAVRALTSMDVNREFFSAPQRYAVGVSEEDFTDASGNRKNPWQTVTGRIWAVPGAEEGQPQTQLGQFDPISAGPYLEQVKGLAQLLAAEASIPASYLGFTTENPSSADAIRQMEARLVKRAERRQTQFGHSWNQVGQLAQQALGIPNDNPNIKWAEASTPTLAATMDAMVKAVQVGILPPGPVIWDRLRFSPEEQRLLSQEVATRRAEGRAAMLAGLAQRGQEVPDLIGDDTFGGMPDGLSVDQA</sequence>
<evidence type="ECO:0000313" key="1">
    <source>
        <dbReference type="EMBL" id="CAQ05373.1"/>
    </source>
</evidence>
<name>B1VGR6_CORU7</name>
<dbReference type="RefSeq" id="WP_012360661.1">
    <property type="nucleotide sequence ID" value="NC_010545.1"/>
</dbReference>
<proteinExistence type="predicted"/>
<reference evidence="1 2" key="1">
    <citation type="journal article" date="2008" name="J. Biotechnol.">
        <title>The lifestyle of Corynebacterium urealyticum derived from its complete genome sequence established by pyrosequencing.</title>
        <authorList>
            <person name="Tauch A."/>
            <person name="Trost E."/>
            <person name="Tilker A."/>
            <person name="Ludewig U."/>
            <person name="Schneiker S."/>
            <person name="Goesmann A."/>
            <person name="Arnold W."/>
            <person name="Bekel T."/>
            <person name="Brinkrolf K."/>
            <person name="Brune I."/>
            <person name="Goetker S."/>
            <person name="Kalinowski J."/>
            <person name="Kamp P.-B."/>
            <person name="Lobo F.P."/>
            <person name="Viehoever P."/>
            <person name="Weisshaar B."/>
            <person name="Soriano F."/>
            <person name="Droege M."/>
            <person name="Puehler A."/>
        </authorList>
    </citation>
    <scope>NUCLEOTIDE SEQUENCE [LARGE SCALE GENOMIC DNA]</scope>
    <source>
        <strain evidence="2">ATCC 43042 / DSM 7109</strain>
    </source>
</reference>
<dbReference type="Pfam" id="PF05133">
    <property type="entry name" value="SPP1_portal"/>
    <property type="match status" value="1"/>
</dbReference>
<dbReference type="STRING" id="504474.cu1413"/>
<evidence type="ECO:0008006" key="3">
    <source>
        <dbReference type="Google" id="ProtNLM"/>
    </source>
</evidence>
<gene>
    <name evidence="1" type="ordered locus">cu1413</name>
</gene>
<dbReference type="GeneID" id="60604196"/>
<keyword evidence="2" id="KW-1185">Reference proteome</keyword>
<organism evidence="1 2">
    <name type="scientific">Corynebacterium urealyticum (strain ATCC 43042 / DSM 7109)</name>
    <dbReference type="NCBI Taxonomy" id="504474"/>
    <lineage>
        <taxon>Bacteria</taxon>
        <taxon>Bacillati</taxon>
        <taxon>Actinomycetota</taxon>
        <taxon>Actinomycetes</taxon>
        <taxon>Mycobacteriales</taxon>
        <taxon>Corynebacteriaceae</taxon>
        <taxon>Corynebacterium</taxon>
    </lineage>
</organism>